<accession>A0A0A1UHF9</accession>
<feature type="domain" description="NAD-dependent epimerase/dehydratase" evidence="1">
    <location>
        <begin position="3"/>
        <end position="241"/>
    </location>
</feature>
<dbReference type="PANTHER" id="PTHR43245:SF11">
    <property type="entry name" value="LD23561P"/>
    <property type="match status" value="1"/>
</dbReference>
<sequence length="363" mass="40532">MKVLVLGGTGFVGRNLVKMLMDGGKTSYIRSVDKVFPETAYLSAEHSAVYADPQKCEFMQGNLVNQASVSKMFTVDGGFDVVYDCAAETKLGQDAFIYEQKTYGLTKMVAEEAVKTKVKKFIHLSNAQVYDSSSKPKDEKAKIKPWTRLATSQAKADDELLKMKDLPVVILRPSIIYGQGDVTGIAPRIICAAVYKFTGKKMEFLWTGDMKMNTVHVKDVCKAMIHCATEPKITIGSIFNLCDKNDTTQKKVNTILEEIFKIKTGFKGTIISTAAEKLGMEDVCETVNDEHLKPWSQLCKEKNLVGTPLSPFLDQELLYNNPYCIDGSAIEKTGFTYDVPNMTTDLIKDEIKYFSDLKLFPVY</sequence>
<evidence type="ECO:0000259" key="1">
    <source>
        <dbReference type="Pfam" id="PF01370"/>
    </source>
</evidence>
<proteinExistence type="predicted"/>
<dbReference type="OrthoDB" id="16464at2759"/>
<evidence type="ECO:0000313" key="3">
    <source>
        <dbReference type="Proteomes" id="UP000014680"/>
    </source>
</evidence>
<dbReference type="InterPro" id="IPR001509">
    <property type="entry name" value="Epimerase_deHydtase"/>
</dbReference>
<dbReference type="VEuPathDB" id="AmoebaDB:EIN_430580"/>
<dbReference type="GeneID" id="14894252"/>
<dbReference type="KEGG" id="eiv:EIN_430580"/>
<name>A0A0A1UHF9_ENTIV</name>
<evidence type="ECO:0000313" key="2">
    <source>
        <dbReference type="EMBL" id="ELP95252.1"/>
    </source>
</evidence>
<dbReference type="Proteomes" id="UP000014680">
    <property type="component" value="Unassembled WGS sequence"/>
</dbReference>
<dbReference type="PANTHER" id="PTHR43245">
    <property type="entry name" value="BIFUNCTIONAL POLYMYXIN RESISTANCE PROTEIN ARNA"/>
    <property type="match status" value="1"/>
</dbReference>
<dbReference type="OMA" id="PQTAWLN"/>
<dbReference type="InterPro" id="IPR036291">
    <property type="entry name" value="NAD(P)-bd_dom_sf"/>
</dbReference>
<dbReference type="Pfam" id="PF01370">
    <property type="entry name" value="Epimerase"/>
    <property type="match status" value="1"/>
</dbReference>
<dbReference type="AlphaFoldDB" id="A0A0A1UHF9"/>
<protein>
    <submittedName>
        <fullName evidence="2">NAD dependent epimerase/dehydratase, putative</fullName>
    </submittedName>
</protein>
<keyword evidence="3" id="KW-1185">Reference proteome</keyword>
<dbReference type="RefSeq" id="XP_004262023.1">
    <property type="nucleotide sequence ID" value="XM_004261975.1"/>
</dbReference>
<dbReference type="InterPro" id="IPR050177">
    <property type="entry name" value="Lipid_A_modif_metabolic_enz"/>
</dbReference>
<dbReference type="Gene3D" id="3.40.50.720">
    <property type="entry name" value="NAD(P)-binding Rossmann-like Domain"/>
    <property type="match status" value="1"/>
</dbReference>
<dbReference type="SUPFAM" id="SSF51735">
    <property type="entry name" value="NAD(P)-binding Rossmann-fold domains"/>
    <property type="match status" value="1"/>
</dbReference>
<gene>
    <name evidence="2" type="ORF">EIN_430580</name>
</gene>
<organism evidence="2 3">
    <name type="scientific">Entamoeba invadens IP1</name>
    <dbReference type="NCBI Taxonomy" id="370355"/>
    <lineage>
        <taxon>Eukaryota</taxon>
        <taxon>Amoebozoa</taxon>
        <taxon>Evosea</taxon>
        <taxon>Archamoebae</taxon>
        <taxon>Mastigamoebida</taxon>
        <taxon>Entamoebidae</taxon>
        <taxon>Entamoeba</taxon>
    </lineage>
</organism>
<reference evidence="2 3" key="1">
    <citation type="submission" date="2012-10" db="EMBL/GenBank/DDBJ databases">
        <authorList>
            <person name="Zafar N."/>
            <person name="Inman J."/>
            <person name="Hall N."/>
            <person name="Lorenzi H."/>
            <person name="Caler E."/>
        </authorList>
    </citation>
    <scope>NUCLEOTIDE SEQUENCE [LARGE SCALE GENOMIC DNA]</scope>
    <source>
        <strain evidence="2 3">IP1</strain>
    </source>
</reference>
<dbReference type="EMBL" id="KB206168">
    <property type="protein sequence ID" value="ELP95252.1"/>
    <property type="molecule type" value="Genomic_DNA"/>
</dbReference>